<evidence type="ECO:0000256" key="7">
    <source>
        <dbReference type="ARBA" id="ARBA00023027"/>
    </source>
</evidence>
<name>A0YHG2_9GAMM</name>
<comment type="caution">
    <text evidence="16">The sequence shown here is derived from an EMBL/GenBank/DDBJ whole genome shotgun (WGS) entry which is preliminary data.</text>
</comment>
<keyword evidence="8 13" id="KW-0457">Lysine biosynthesis</keyword>
<comment type="function">
    <text evidence="13">Catalyzes the conversion of 4-hydroxy-tetrahydrodipicolinate (HTPA) to tetrahydrodipicolinate.</text>
</comment>
<dbReference type="InterPro" id="IPR022664">
    <property type="entry name" value="DapB_N_CS"/>
</dbReference>
<evidence type="ECO:0000259" key="14">
    <source>
        <dbReference type="Pfam" id="PF01113"/>
    </source>
</evidence>
<feature type="binding site" evidence="13">
    <location>
        <begin position="13"/>
        <end position="18"/>
    </location>
    <ligand>
        <name>NAD(+)</name>
        <dbReference type="ChEBI" id="CHEBI:57540"/>
    </ligand>
</feature>
<keyword evidence="7 13" id="KW-0520">NAD</keyword>
<dbReference type="SUPFAM" id="SSF51735">
    <property type="entry name" value="NAD(P)-binding Rossmann-fold domains"/>
    <property type="match status" value="1"/>
</dbReference>
<evidence type="ECO:0000256" key="1">
    <source>
        <dbReference type="ARBA" id="ARBA00006642"/>
    </source>
</evidence>
<dbReference type="Pfam" id="PF01113">
    <property type="entry name" value="DapB_N"/>
    <property type="match status" value="1"/>
</dbReference>
<dbReference type="GO" id="GO:0008839">
    <property type="term" value="F:4-hydroxy-tetrahydrodipicolinate reductase"/>
    <property type="evidence" value="ECO:0007669"/>
    <property type="project" value="UniProtKB-UniRule"/>
</dbReference>
<dbReference type="InterPro" id="IPR036291">
    <property type="entry name" value="NAD(P)-bd_dom_sf"/>
</dbReference>
<keyword evidence="17" id="KW-1185">Reference proteome</keyword>
<dbReference type="GO" id="GO:0005829">
    <property type="term" value="C:cytosol"/>
    <property type="evidence" value="ECO:0007669"/>
    <property type="project" value="TreeGrafter"/>
</dbReference>
<comment type="catalytic activity">
    <reaction evidence="12 13">
        <text>(S)-2,3,4,5-tetrahydrodipicolinate + NAD(+) + H2O = (2S,4S)-4-hydroxy-2,3,4,5-tetrahydrodipicolinate + NADH + H(+)</text>
        <dbReference type="Rhea" id="RHEA:35323"/>
        <dbReference type="ChEBI" id="CHEBI:15377"/>
        <dbReference type="ChEBI" id="CHEBI:15378"/>
        <dbReference type="ChEBI" id="CHEBI:16845"/>
        <dbReference type="ChEBI" id="CHEBI:57540"/>
        <dbReference type="ChEBI" id="CHEBI:57945"/>
        <dbReference type="ChEBI" id="CHEBI:67139"/>
        <dbReference type="EC" id="1.17.1.8"/>
    </reaction>
</comment>
<feature type="domain" description="Dihydrodipicolinate reductase N-terminal" evidence="14">
    <location>
        <begin position="7"/>
        <end position="130"/>
    </location>
</feature>
<evidence type="ECO:0000313" key="17">
    <source>
        <dbReference type="Proteomes" id="UP000004931"/>
    </source>
</evidence>
<evidence type="ECO:0000256" key="2">
    <source>
        <dbReference type="ARBA" id="ARBA00022490"/>
    </source>
</evidence>
<dbReference type="GO" id="GO:0019877">
    <property type="term" value="P:diaminopimelate biosynthetic process"/>
    <property type="evidence" value="ECO:0007669"/>
    <property type="project" value="UniProtKB-UniRule"/>
</dbReference>
<dbReference type="UniPathway" id="UPA00034">
    <property type="reaction ID" value="UER00018"/>
</dbReference>
<dbReference type="GO" id="GO:0051287">
    <property type="term" value="F:NAD binding"/>
    <property type="evidence" value="ECO:0007669"/>
    <property type="project" value="UniProtKB-UniRule"/>
</dbReference>
<dbReference type="SUPFAM" id="SSF55347">
    <property type="entry name" value="Glyceraldehyde-3-phosphate dehydrogenase-like, C-terminal domain"/>
    <property type="match status" value="1"/>
</dbReference>
<comment type="caution">
    <text evidence="13">Was originally thought to be a dihydrodipicolinate reductase (DHDPR), catalyzing the conversion of dihydrodipicolinate to tetrahydrodipicolinate. However, it was shown in E.coli that the substrate of the enzymatic reaction is not dihydrodipicolinate (DHDP) but in fact (2S,4S)-4-hydroxy-2,3,4,5-tetrahydrodipicolinic acid (HTPA), the product released by the DapA-catalyzed reaction.</text>
</comment>
<keyword evidence="2 13" id="KW-0963">Cytoplasm</keyword>
<feature type="binding site" evidence="13">
    <location>
        <position position="49"/>
    </location>
    <ligand>
        <name>NAD(+)</name>
        <dbReference type="ChEBI" id="CHEBI:57540"/>
    </ligand>
</feature>
<dbReference type="STRING" id="247633.GP2143_11569"/>
<comment type="catalytic activity">
    <reaction evidence="11 13">
        <text>(S)-2,3,4,5-tetrahydrodipicolinate + NADP(+) + H2O = (2S,4S)-4-hydroxy-2,3,4,5-tetrahydrodipicolinate + NADPH + H(+)</text>
        <dbReference type="Rhea" id="RHEA:35331"/>
        <dbReference type="ChEBI" id="CHEBI:15377"/>
        <dbReference type="ChEBI" id="CHEBI:15378"/>
        <dbReference type="ChEBI" id="CHEBI:16845"/>
        <dbReference type="ChEBI" id="CHEBI:57783"/>
        <dbReference type="ChEBI" id="CHEBI:58349"/>
        <dbReference type="ChEBI" id="CHEBI:67139"/>
        <dbReference type="EC" id="1.17.1.8"/>
    </reaction>
</comment>
<comment type="caution">
    <text evidence="13">Lacks conserved residue(s) required for the propagation of feature annotation.</text>
</comment>
<dbReference type="Pfam" id="PF05173">
    <property type="entry name" value="DapB_C"/>
    <property type="match status" value="1"/>
</dbReference>
<dbReference type="AlphaFoldDB" id="A0YHG2"/>
<accession>A0YHG2</accession>
<dbReference type="CDD" id="cd02274">
    <property type="entry name" value="DHDPR_N"/>
    <property type="match status" value="1"/>
</dbReference>
<dbReference type="EMBL" id="AAVT01000016">
    <property type="protein sequence ID" value="EAW29750.1"/>
    <property type="molecule type" value="Genomic_DNA"/>
</dbReference>
<dbReference type="PIRSF" id="PIRSF000161">
    <property type="entry name" value="DHPR"/>
    <property type="match status" value="1"/>
</dbReference>
<evidence type="ECO:0000259" key="15">
    <source>
        <dbReference type="Pfam" id="PF05173"/>
    </source>
</evidence>
<keyword evidence="3 13" id="KW-0028">Amino-acid biosynthesis</keyword>
<dbReference type="FunFam" id="3.30.360.10:FF:000004">
    <property type="entry name" value="4-hydroxy-tetrahydrodipicolinate reductase"/>
    <property type="match status" value="1"/>
</dbReference>
<reference evidence="16 17" key="1">
    <citation type="journal article" date="2010" name="J. Bacteriol.">
        <title>Genome sequence of the oligotrophic marine Gammaproteobacterium HTCC2143, isolated from the Oregon Coast.</title>
        <authorList>
            <person name="Oh H.M."/>
            <person name="Kang I."/>
            <person name="Ferriera S."/>
            <person name="Giovannoni S.J."/>
            <person name="Cho J.C."/>
        </authorList>
    </citation>
    <scope>NUCLEOTIDE SEQUENCE [LARGE SCALE GENOMIC DNA]</scope>
    <source>
        <strain evidence="16 17">HTCC2143</strain>
    </source>
</reference>
<dbReference type="PANTHER" id="PTHR20836:SF0">
    <property type="entry name" value="4-HYDROXY-TETRAHYDRODIPICOLINATE REDUCTASE 1, CHLOROPLASTIC-RELATED"/>
    <property type="match status" value="1"/>
</dbReference>
<sequence length="272" mass="28451">MEYTMAVKIAVTGAAGRMGKTLIEAINLHPDAELTAAIEWSESPAVGVDSGELAGLGKNGISIVANINDVIDHFDVLIDFTAPAATVANSKVCSVNGKKMIIGTTGCSEDDKASIASAANQSAICMATNFSTGVNVCFKLLNDAAKILGDDYDVEIVEAHHRHKVDAPSGTALSMGEAVADGLQRNLKDVAVYGREGQVGARTEKEIGFATVRGGDVVGDHTVMFLADGERVEISHKASSRMSFGRGAVRAAVWIAAQDKGLFDMQDVLGLK</sequence>
<dbReference type="Gene3D" id="3.30.360.10">
    <property type="entry name" value="Dihydrodipicolinate Reductase, domain 2"/>
    <property type="match status" value="1"/>
</dbReference>
<comment type="subunit">
    <text evidence="13">Homotetramer.</text>
</comment>
<proteinExistence type="inferred from homology"/>
<keyword evidence="5 13" id="KW-0220">Diaminopimelate biosynthesis</keyword>
<feature type="binding site" evidence="13">
    <location>
        <begin position="127"/>
        <end position="130"/>
    </location>
    <ligand>
        <name>NAD(+)</name>
        <dbReference type="ChEBI" id="CHEBI:57540"/>
    </ligand>
</feature>
<comment type="pathway">
    <text evidence="9 13">Amino-acid biosynthesis; L-lysine biosynthesis via DAP pathway; (S)-tetrahydrodipicolinate from L-aspartate: step 4/4.</text>
</comment>
<evidence type="ECO:0000313" key="16">
    <source>
        <dbReference type="EMBL" id="EAW29750.1"/>
    </source>
</evidence>
<keyword evidence="6 13" id="KW-0560">Oxidoreductase</keyword>
<dbReference type="InterPro" id="IPR000846">
    <property type="entry name" value="DapB_N"/>
</dbReference>
<dbReference type="GO" id="GO:0009089">
    <property type="term" value="P:lysine biosynthetic process via diaminopimelate"/>
    <property type="evidence" value="ECO:0007669"/>
    <property type="project" value="UniProtKB-UniRule"/>
</dbReference>
<evidence type="ECO:0000256" key="10">
    <source>
        <dbReference type="ARBA" id="ARBA00038983"/>
    </source>
</evidence>
<dbReference type="eggNOG" id="COG0289">
    <property type="taxonomic scope" value="Bacteria"/>
</dbReference>
<evidence type="ECO:0000256" key="6">
    <source>
        <dbReference type="ARBA" id="ARBA00023002"/>
    </source>
</evidence>
<feature type="binding site" evidence="13">
    <location>
        <begin position="103"/>
        <end position="105"/>
    </location>
    <ligand>
        <name>NAD(+)</name>
        <dbReference type="ChEBI" id="CHEBI:57540"/>
    </ligand>
</feature>
<feature type="binding site" evidence="13">
    <location>
        <begin position="170"/>
        <end position="171"/>
    </location>
    <ligand>
        <name>(S)-2,3,4,5-tetrahydrodipicolinate</name>
        <dbReference type="ChEBI" id="CHEBI:16845"/>
    </ligand>
</feature>
<evidence type="ECO:0000256" key="5">
    <source>
        <dbReference type="ARBA" id="ARBA00022915"/>
    </source>
</evidence>
<dbReference type="NCBIfam" id="TIGR00036">
    <property type="entry name" value="dapB"/>
    <property type="match status" value="1"/>
</dbReference>
<dbReference type="GO" id="GO:0050661">
    <property type="term" value="F:NADP binding"/>
    <property type="evidence" value="ECO:0007669"/>
    <property type="project" value="UniProtKB-UniRule"/>
</dbReference>
<gene>
    <name evidence="13" type="primary">dapB</name>
    <name evidence="16" type="ORF">GP2143_11569</name>
</gene>
<evidence type="ECO:0000256" key="3">
    <source>
        <dbReference type="ARBA" id="ARBA00022605"/>
    </source>
</evidence>
<feature type="domain" description="Dihydrodipicolinate reductase C-terminal" evidence="15">
    <location>
        <begin position="133"/>
        <end position="269"/>
    </location>
</feature>
<comment type="similarity">
    <text evidence="1 13">Belongs to the DapB family.</text>
</comment>
<dbReference type="InterPro" id="IPR022663">
    <property type="entry name" value="DapB_C"/>
</dbReference>
<protein>
    <recommendedName>
        <fullName evidence="10 13">4-hydroxy-tetrahydrodipicolinate reductase</fullName>
        <shortName evidence="13">HTPA reductase</shortName>
        <ecNumber evidence="10 13">1.17.1.8</ecNumber>
    </recommendedName>
</protein>
<organism evidence="16 17">
    <name type="scientific">marine gamma proteobacterium HTCC2143</name>
    <dbReference type="NCBI Taxonomy" id="247633"/>
    <lineage>
        <taxon>Bacteria</taxon>
        <taxon>Pseudomonadati</taxon>
        <taxon>Pseudomonadota</taxon>
        <taxon>Gammaproteobacteria</taxon>
        <taxon>Cellvibrionales</taxon>
        <taxon>Spongiibacteraceae</taxon>
        <taxon>BD1-7 clade</taxon>
    </lineage>
</organism>
<comment type="subcellular location">
    <subcellularLocation>
        <location evidence="13">Cytoplasm</location>
    </subcellularLocation>
</comment>
<dbReference type="InterPro" id="IPR023940">
    <property type="entry name" value="DHDPR_bac"/>
</dbReference>
<keyword evidence="4 13" id="KW-0521">NADP</keyword>
<evidence type="ECO:0000256" key="9">
    <source>
        <dbReference type="ARBA" id="ARBA00037922"/>
    </source>
</evidence>
<dbReference type="PANTHER" id="PTHR20836">
    <property type="entry name" value="DIHYDRODIPICOLINATE REDUCTASE"/>
    <property type="match status" value="1"/>
</dbReference>
<dbReference type="GO" id="GO:0016726">
    <property type="term" value="F:oxidoreductase activity, acting on CH or CH2 groups, NAD or NADP as acceptor"/>
    <property type="evidence" value="ECO:0007669"/>
    <property type="project" value="UniProtKB-UniRule"/>
</dbReference>
<evidence type="ECO:0000256" key="8">
    <source>
        <dbReference type="ARBA" id="ARBA00023154"/>
    </source>
</evidence>
<evidence type="ECO:0000256" key="12">
    <source>
        <dbReference type="ARBA" id="ARBA00049396"/>
    </source>
</evidence>
<evidence type="ECO:0000256" key="4">
    <source>
        <dbReference type="ARBA" id="ARBA00022857"/>
    </source>
</evidence>
<feature type="active site" description="Proton donor" evidence="13">
    <location>
        <position position="164"/>
    </location>
</feature>
<evidence type="ECO:0000256" key="11">
    <source>
        <dbReference type="ARBA" id="ARBA00049080"/>
    </source>
</evidence>
<dbReference type="EC" id="1.17.1.8" evidence="10 13"/>
<dbReference type="Gene3D" id="3.40.50.720">
    <property type="entry name" value="NAD(P)-binding Rossmann-like Domain"/>
    <property type="match status" value="1"/>
</dbReference>
<dbReference type="Proteomes" id="UP000004931">
    <property type="component" value="Unassembled WGS sequence"/>
</dbReference>
<dbReference type="PROSITE" id="PS01298">
    <property type="entry name" value="DAPB"/>
    <property type="match status" value="1"/>
</dbReference>
<feature type="binding site" evidence="13">
    <location>
        <position position="161"/>
    </location>
    <ligand>
        <name>(S)-2,3,4,5-tetrahydrodipicolinate</name>
        <dbReference type="ChEBI" id="CHEBI:16845"/>
    </ligand>
</feature>
<feature type="active site" description="Proton donor/acceptor" evidence="13">
    <location>
        <position position="160"/>
    </location>
</feature>
<dbReference type="HAMAP" id="MF_00102">
    <property type="entry name" value="DapB"/>
    <property type="match status" value="1"/>
</dbReference>
<evidence type="ECO:0000256" key="13">
    <source>
        <dbReference type="HAMAP-Rule" id="MF_00102"/>
    </source>
</evidence>